<dbReference type="InterPro" id="IPR003399">
    <property type="entry name" value="Mce/MlaD"/>
</dbReference>
<dbReference type="EMBL" id="FWXT01000005">
    <property type="protein sequence ID" value="SMD06742.1"/>
    <property type="molecule type" value="Genomic_DNA"/>
</dbReference>
<sequence>MQVTDNRKQITVGVFILLGLVIFVLGVFTLGSQRKAFVKSFTVNAVFSDIQGLKAGNNVWFSGVKIGTIKKIQFYGISQVQVFMNIEEDAHKYIHKNASASISSDGLIGNKIVVISGGSPKFPFVEDGDQLQVANTLSTDDIMKTFQVNNKNLVDVTSDFKVLAKNLVEGKGTAGALLADEKIANNFKAIVENLKTTTESANRMAAEMNTFTKTLNTKGGLADKLMTDTAVFAKLQQSVNELQKTAASASAMTENLNKATAKFNQTDNAVGLLINDQQTADRIKGIMKNLETSSQKLDENMEALQHNFLLRGFFKKKAKAEAAAAAPQK</sequence>
<dbReference type="Pfam" id="PF02470">
    <property type="entry name" value="MlaD"/>
    <property type="match status" value="1"/>
</dbReference>
<evidence type="ECO:0000313" key="3">
    <source>
        <dbReference type="EMBL" id="SMD06742.1"/>
    </source>
</evidence>
<evidence type="ECO:0000259" key="2">
    <source>
        <dbReference type="Pfam" id="PF02470"/>
    </source>
</evidence>
<accession>A0A1W2EBF8</accession>
<keyword evidence="4" id="KW-1185">Reference proteome</keyword>
<dbReference type="PANTHER" id="PTHR33371">
    <property type="entry name" value="INTERMEMBRANE PHOSPHOLIPID TRANSPORT SYSTEM BINDING PROTEIN MLAD-RELATED"/>
    <property type="match status" value="1"/>
</dbReference>
<dbReference type="InterPro" id="IPR052336">
    <property type="entry name" value="MlaD_Phospholipid_Transporter"/>
</dbReference>
<evidence type="ECO:0000313" key="4">
    <source>
        <dbReference type="Proteomes" id="UP000192756"/>
    </source>
</evidence>
<name>A0A1W2EBF8_9SPHI</name>
<dbReference type="OrthoDB" id="9771725at2"/>
<protein>
    <submittedName>
        <fullName evidence="3">Phospholipid/cholesterol/gamma-HCH transport system substrate-binding protein</fullName>
    </submittedName>
</protein>
<evidence type="ECO:0000256" key="1">
    <source>
        <dbReference type="SAM" id="Phobius"/>
    </source>
</evidence>
<proteinExistence type="predicted"/>
<keyword evidence="1" id="KW-0812">Transmembrane</keyword>
<dbReference type="AlphaFoldDB" id="A0A1W2EBF8"/>
<organism evidence="3 4">
    <name type="scientific">Pedobacter africanus</name>
    <dbReference type="NCBI Taxonomy" id="151894"/>
    <lineage>
        <taxon>Bacteria</taxon>
        <taxon>Pseudomonadati</taxon>
        <taxon>Bacteroidota</taxon>
        <taxon>Sphingobacteriia</taxon>
        <taxon>Sphingobacteriales</taxon>
        <taxon>Sphingobacteriaceae</taxon>
        <taxon>Pedobacter</taxon>
    </lineage>
</organism>
<dbReference type="PANTHER" id="PTHR33371:SF4">
    <property type="entry name" value="INTERMEMBRANE PHOSPHOLIPID TRANSPORT SYSTEM BINDING PROTEIN MLAD"/>
    <property type="match status" value="1"/>
</dbReference>
<dbReference type="STRING" id="151894.SAMN04488524_4637"/>
<gene>
    <name evidence="3" type="ORF">SAMN04488524_4637</name>
</gene>
<dbReference type="Proteomes" id="UP000192756">
    <property type="component" value="Unassembled WGS sequence"/>
</dbReference>
<feature type="transmembrane region" description="Helical" evidence="1">
    <location>
        <begin position="12"/>
        <end position="31"/>
    </location>
</feature>
<keyword evidence="1" id="KW-1133">Transmembrane helix</keyword>
<keyword evidence="1" id="KW-0472">Membrane</keyword>
<reference evidence="4" key="1">
    <citation type="submission" date="2017-04" db="EMBL/GenBank/DDBJ databases">
        <authorList>
            <person name="Varghese N."/>
            <person name="Submissions S."/>
        </authorList>
    </citation>
    <scope>NUCLEOTIDE SEQUENCE [LARGE SCALE GENOMIC DNA]</scope>
    <source>
        <strain evidence="4">DSM 12126</strain>
    </source>
</reference>
<dbReference type="RefSeq" id="WP_084241412.1">
    <property type="nucleotide sequence ID" value="NZ_FWXT01000005.1"/>
</dbReference>
<feature type="domain" description="Mce/MlaD" evidence="2">
    <location>
        <begin position="42"/>
        <end position="117"/>
    </location>
</feature>